<evidence type="ECO:0000313" key="2">
    <source>
        <dbReference type="Proteomes" id="UP000594638"/>
    </source>
</evidence>
<accession>A0A8S0U1U5</accession>
<dbReference type="Proteomes" id="UP000594638">
    <property type="component" value="Unassembled WGS sequence"/>
</dbReference>
<evidence type="ECO:0000313" key="1">
    <source>
        <dbReference type="EMBL" id="CAA3012032.1"/>
    </source>
</evidence>
<gene>
    <name evidence="1" type="ORF">OLEA9_A092370</name>
</gene>
<name>A0A8S0U1U5_OLEEU</name>
<dbReference type="EMBL" id="CACTIH010007387">
    <property type="protein sequence ID" value="CAA3012032.1"/>
    <property type="molecule type" value="Genomic_DNA"/>
</dbReference>
<proteinExistence type="predicted"/>
<protein>
    <submittedName>
        <fullName evidence="1">Uncharacterized protein</fullName>
    </submittedName>
</protein>
<dbReference type="AlphaFoldDB" id="A0A8S0U1U5"/>
<organism evidence="1 2">
    <name type="scientific">Olea europaea subsp. europaea</name>
    <dbReference type="NCBI Taxonomy" id="158383"/>
    <lineage>
        <taxon>Eukaryota</taxon>
        <taxon>Viridiplantae</taxon>
        <taxon>Streptophyta</taxon>
        <taxon>Embryophyta</taxon>
        <taxon>Tracheophyta</taxon>
        <taxon>Spermatophyta</taxon>
        <taxon>Magnoliopsida</taxon>
        <taxon>eudicotyledons</taxon>
        <taxon>Gunneridae</taxon>
        <taxon>Pentapetalae</taxon>
        <taxon>asterids</taxon>
        <taxon>lamiids</taxon>
        <taxon>Lamiales</taxon>
        <taxon>Oleaceae</taxon>
        <taxon>Oleeae</taxon>
        <taxon>Olea</taxon>
    </lineage>
</organism>
<feature type="non-terminal residue" evidence="1">
    <location>
        <position position="1"/>
    </location>
</feature>
<reference evidence="1 2" key="1">
    <citation type="submission" date="2019-12" db="EMBL/GenBank/DDBJ databases">
        <authorList>
            <person name="Alioto T."/>
            <person name="Alioto T."/>
            <person name="Gomez Garrido J."/>
        </authorList>
    </citation>
    <scope>NUCLEOTIDE SEQUENCE [LARGE SCALE GENOMIC DNA]</scope>
</reference>
<keyword evidence="2" id="KW-1185">Reference proteome</keyword>
<comment type="caution">
    <text evidence="1">The sequence shown here is derived from an EMBL/GenBank/DDBJ whole genome shotgun (WGS) entry which is preliminary data.</text>
</comment>
<sequence length="71" mass="7647">LGTNSGTGCRGGNTSIIGSEKIKKMKLKSRAEVMPPQPPVPESVPKVGTVARLLKKRQGQRWIQRGSYGVT</sequence>